<dbReference type="Proteomes" id="UP000614216">
    <property type="component" value="Unassembled WGS sequence"/>
</dbReference>
<dbReference type="InterPro" id="IPR029061">
    <property type="entry name" value="THDP-binding"/>
</dbReference>
<name>A0A937FWX9_9BACT</name>
<evidence type="ECO:0000259" key="1">
    <source>
        <dbReference type="Pfam" id="PF00456"/>
    </source>
</evidence>
<protein>
    <submittedName>
        <fullName evidence="2">Transketolase</fullName>
    </submittedName>
</protein>
<proteinExistence type="predicted"/>
<dbReference type="CDD" id="cd02012">
    <property type="entry name" value="TPP_TK"/>
    <property type="match status" value="1"/>
</dbReference>
<evidence type="ECO:0000313" key="2">
    <source>
        <dbReference type="EMBL" id="MBL6447569.1"/>
    </source>
</evidence>
<evidence type="ECO:0000313" key="3">
    <source>
        <dbReference type="Proteomes" id="UP000614216"/>
    </source>
</evidence>
<dbReference type="Pfam" id="PF00456">
    <property type="entry name" value="Transketolase_N"/>
    <property type="match status" value="1"/>
</dbReference>
<dbReference type="PANTHER" id="PTHR47514">
    <property type="entry name" value="TRANSKETOLASE N-TERMINAL SECTION-RELATED"/>
    <property type="match status" value="1"/>
</dbReference>
<dbReference type="SUPFAM" id="SSF52518">
    <property type="entry name" value="Thiamin diphosphate-binding fold (THDP-binding)"/>
    <property type="match status" value="1"/>
</dbReference>
<accession>A0A937FWX9</accession>
<dbReference type="RefSeq" id="WP_202857109.1">
    <property type="nucleotide sequence ID" value="NZ_JAEUGD010000044.1"/>
</dbReference>
<sequence>MSFNLEEITHDAARLRKEIVKALHTTGGGHYGGALSVLDLLITLYKGVANIYPEEPNHPMRDRIILSKGHACIAQYCILADLGFFDVSELAKYGSFNSFLEGHPDMNKTPGIDFSSGSLGQGLSVGIGMAMALKNKPVHTWVIMGDGECQEGQVWESVMLADRYKLNNLTAIVDNNNYQELGWAQNSEGIEKAPIPRISEKFASFGWNVMEIDGHDFNIIHKALNKAKEFKYGSTAIICNTVKGKGYELFENDPIRFHCGELTELEYVLLNN</sequence>
<comment type="caution">
    <text evidence="2">The sequence shown here is derived from an EMBL/GenBank/DDBJ whole genome shotgun (WGS) entry which is preliminary data.</text>
</comment>
<dbReference type="PANTHER" id="PTHR47514:SF2">
    <property type="entry name" value="TRANSKETOLASE"/>
    <property type="match status" value="1"/>
</dbReference>
<dbReference type="EMBL" id="JAEUGD010000044">
    <property type="protein sequence ID" value="MBL6447569.1"/>
    <property type="molecule type" value="Genomic_DNA"/>
</dbReference>
<dbReference type="Gene3D" id="3.40.50.970">
    <property type="match status" value="1"/>
</dbReference>
<keyword evidence="3" id="KW-1185">Reference proteome</keyword>
<dbReference type="AlphaFoldDB" id="A0A937FWX9"/>
<dbReference type="InterPro" id="IPR005474">
    <property type="entry name" value="Transketolase_N"/>
</dbReference>
<feature type="domain" description="Transketolase N-terminal" evidence="1">
    <location>
        <begin position="17"/>
        <end position="252"/>
    </location>
</feature>
<organism evidence="2 3">
    <name type="scientific">Fulvivirga marina</name>
    <dbReference type="NCBI Taxonomy" id="2494733"/>
    <lineage>
        <taxon>Bacteria</taxon>
        <taxon>Pseudomonadati</taxon>
        <taxon>Bacteroidota</taxon>
        <taxon>Cytophagia</taxon>
        <taxon>Cytophagales</taxon>
        <taxon>Fulvivirgaceae</taxon>
        <taxon>Fulvivirga</taxon>
    </lineage>
</organism>
<reference evidence="2" key="1">
    <citation type="submission" date="2021-01" db="EMBL/GenBank/DDBJ databases">
        <title>Fulvivirga kasyanovii gen. nov., sp nov., a novel member of the phylum Bacteroidetes isolated from seawater in a mussel farm.</title>
        <authorList>
            <person name="Zhao L.-H."/>
            <person name="Wang Z.-J."/>
        </authorList>
    </citation>
    <scope>NUCLEOTIDE SEQUENCE</scope>
    <source>
        <strain evidence="2">29W222</strain>
    </source>
</reference>
<gene>
    <name evidence="2" type="ORF">JMN32_14720</name>
</gene>